<dbReference type="GO" id="GO:0051287">
    <property type="term" value="F:NAD binding"/>
    <property type="evidence" value="ECO:0007669"/>
    <property type="project" value="InterPro"/>
</dbReference>
<name>A0A1I0IM92_9RHOB</name>
<evidence type="ECO:0000256" key="3">
    <source>
        <dbReference type="ARBA" id="ARBA00023027"/>
    </source>
</evidence>
<dbReference type="InterPro" id="IPR036291">
    <property type="entry name" value="NAD(P)-bd_dom_sf"/>
</dbReference>
<organism evidence="7 8">
    <name type="scientific">Paracoccus homiensis</name>
    <dbReference type="NCBI Taxonomy" id="364199"/>
    <lineage>
        <taxon>Bacteria</taxon>
        <taxon>Pseudomonadati</taxon>
        <taxon>Pseudomonadota</taxon>
        <taxon>Alphaproteobacteria</taxon>
        <taxon>Rhodobacterales</taxon>
        <taxon>Paracoccaceae</taxon>
        <taxon>Paracoccus</taxon>
    </lineage>
</organism>
<dbReference type="SUPFAM" id="SSF52283">
    <property type="entry name" value="Formate/glycerate dehydrogenase catalytic domain-like"/>
    <property type="match status" value="1"/>
</dbReference>
<dbReference type="PANTHER" id="PTHR43761:SF1">
    <property type="entry name" value="D-ISOMER SPECIFIC 2-HYDROXYACID DEHYDROGENASE CATALYTIC DOMAIN-CONTAINING PROTEIN-RELATED"/>
    <property type="match status" value="1"/>
</dbReference>
<accession>A0A1I0IM92</accession>
<protein>
    <submittedName>
        <fullName evidence="7">D-3-phosphoglycerate dehydrogenase</fullName>
    </submittedName>
</protein>
<feature type="domain" description="D-isomer specific 2-hydroxyacid dehydrogenase catalytic" evidence="5">
    <location>
        <begin position="32"/>
        <end position="326"/>
    </location>
</feature>
<dbReference type="AlphaFoldDB" id="A0A1I0IM92"/>
<evidence type="ECO:0000259" key="6">
    <source>
        <dbReference type="Pfam" id="PF02826"/>
    </source>
</evidence>
<gene>
    <name evidence="7" type="ORF">SAMN04489858_11722</name>
</gene>
<dbReference type="GO" id="GO:0003714">
    <property type="term" value="F:transcription corepressor activity"/>
    <property type="evidence" value="ECO:0007669"/>
    <property type="project" value="InterPro"/>
</dbReference>
<dbReference type="CDD" id="cd05299">
    <property type="entry name" value="CtBP_dh"/>
    <property type="match status" value="1"/>
</dbReference>
<dbReference type="GO" id="GO:0016616">
    <property type="term" value="F:oxidoreductase activity, acting on the CH-OH group of donors, NAD or NADP as acceptor"/>
    <property type="evidence" value="ECO:0007669"/>
    <property type="project" value="InterPro"/>
</dbReference>
<dbReference type="InterPro" id="IPR043322">
    <property type="entry name" value="CtBP"/>
</dbReference>
<evidence type="ECO:0000256" key="2">
    <source>
        <dbReference type="ARBA" id="ARBA00023002"/>
    </source>
</evidence>
<dbReference type="Gene3D" id="3.40.50.720">
    <property type="entry name" value="NAD(P)-binding Rossmann-like Domain"/>
    <property type="match status" value="2"/>
</dbReference>
<keyword evidence="8" id="KW-1185">Reference proteome</keyword>
<evidence type="ECO:0000313" key="7">
    <source>
        <dbReference type="EMBL" id="SET97514.1"/>
    </source>
</evidence>
<dbReference type="PROSITE" id="PS00670">
    <property type="entry name" value="D_2_HYDROXYACID_DH_2"/>
    <property type="match status" value="1"/>
</dbReference>
<dbReference type="PANTHER" id="PTHR43761">
    <property type="entry name" value="D-ISOMER SPECIFIC 2-HYDROXYACID DEHYDROGENASE FAMILY PROTEIN (AFU_ORTHOLOGUE AFUA_1G13630)"/>
    <property type="match status" value="1"/>
</dbReference>
<evidence type="ECO:0000259" key="5">
    <source>
        <dbReference type="Pfam" id="PF00389"/>
    </source>
</evidence>
<evidence type="ECO:0000256" key="4">
    <source>
        <dbReference type="RuleBase" id="RU003719"/>
    </source>
</evidence>
<dbReference type="STRING" id="364199.SAMN04489858_11722"/>
<dbReference type="InterPro" id="IPR006140">
    <property type="entry name" value="D-isomer_DH_NAD-bd"/>
</dbReference>
<dbReference type="Proteomes" id="UP000199180">
    <property type="component" value="Unassembled WGS sequence"/>
</dbReference>
<dbReference type="InterPro" id="IPR029753">
    <property type="entry name" value="D-isomer_DH_CS"/>
</dbReference>
<keyword evidence="3" id="KW-0520">NAD</keyword>
<dbReference type="SUPFAM" id="SSF51735">
    <property type="entry name" value="NAD(P)-binding Rossmann-fold domains"/>
    <property type="match status" value="1"/>
</dbReference>
<evidence type="ECO:0000256" key="1">
    <source>
        <dbReference type="ARBA" id="ARBA00005854"/>
    </source>
</evidence>
<comment type="similarity">
    <text evidence="1 4">Belongs to the D-isomer specific 2-hydroxyacid dehydrogenase family.</text>
</comment>
<proteinExistence type="inferred from homology"/>
<dbReference type="Pfam" id="PF02826">
    <property type="entry name" value="2-Hacid_dh_C"/>
    <property type="match status" value="1"/>
</dbReference>
<keyword evidence="2 4" id="KW-0560">Oxidoreductase</keyword>
<dbReference type="InterPro" id="IPR050418">
    <property type="entry name" value="D-iso_2-hydroxyacid_DH_PdxB"/>
</dbReference>
<dbReference type="InterPro" id="IPR006139">
    <property type="entry name" value="D-isomer_2_OHA_DH_cat_dom"/>
</dbReference>
<dbReference type="Pfam" id="PF00389">
    <property type="entry name" value="2-Hacid_dh"/>
    <property type="match status" value="1"/>
</dbReference>
<feature type="domain" description="D-isomer specific 2-hydroxyacid dehydrogenase NAD-binding" evidence="6">
    <location>
        <begin position="117"/>
        <end position="294"/>
    </location>
</feature>
<reference evidence="7 8" key="1">
    <citation type="submission" date="2016-10" db="EMBL/GenBank/DDBJ databases">
        <authorList>
            <person name="de Groot N.N."/>
        </authorList>
    </citation>
    <scope>NUCLEOTIDE SEQUENCE [LARGE SCALE GENOMIC DNA]</scope>
    <source>
        <strain evidence="7 8">DSM 17862</strain>
    </source>
</reference>
<sequence>MGRDCQTRMADVVVLEPGYAAYDTERAVLAGHEVQITPVSLDEPAVPALQALDPVALLVRERQIGAAEIDACPNLKIIARYGVGYDNVDLVYAKARGIYVTNVPDYGADREVSEHGVALYLAVQRRLVSRDADVRAGKWGIGQAAPVPGRQDAVLGLIGCGKIGLQAARKFRALGFDRVVVYDPYLEEAIARDEGIERTDLDTLCREADVISLHAPLTPETRHILNAGRIALMKPDAIVVNVSRGGLVDEAALAAALTEGRIFGAGIDVFEQEPVRPDNPLLKAPNTILTDHAAWYSERTVGLLQTKAAEEVSRVLNGKPPLNWVNK</sequence>
<dbReference type="PROSITE" id="PS00671">
    <property type="entry name" value="D_2_HYDROXYACID_DH_3"/>
    <property type="match status" value="1"/>
</dbReference>
<dbReference type="FunFam" id="3.40.50.720:FF:000203">
    <property type="entry name" value="D-3-phosphoglycerate dehydrogenase (SerA)"/>
    <property type="match status" value="1"/>
</dbReference>
<dbReference type="EMBL" id="FOHO01000017">
    <property type="protein sequence ID" value="SET97514.1"/>
    <property type="molecule type" value="Genomic_DNA"/>
</dbReference>
<evidence type="ECO:0000313" key="8">
    <source>
        <dbReference type="Proteomes" id="UP000199180"/>
    </source>
</evidence>